<dbReference type="InterPro" id="IPR001245">
    <property type="entry name" value="Ser-Thr/Tyr_kinase_cat_dom"/>
</dbReference>
<dbReference type="Gene3D" id="1.10.510.10">
    <property type="entry name" value="Transferase(Phosphotransferase) domain 1"/>
    <property type="match status" value="1"/>
</dbReference>
<keyword evidence="1" id="KW-1133">Transmembrane helix</keyword>
<dbReference type="Proteomes" id="UP001054252">
    <property type="component" value="Unassembled WGS sequence"/>
</dbReference>
<keyword evidence="1" id="KW-0472">Membrane</keyword>
<dbReference type="InterPro" id="IPR011009">
    <property type="entry name" value="Kinase-like_dom_sf"/>
</dbReference>
<feature type="transmembrane region" description="Helical" evidence="1">
    <location>
        <begin position="131"/>
        <end position="153"/>
    </location>
</feature>
<gene>
    <name evidence="3" type="ORF">SLEP1_g51075</name>
</gene>
<evidence type="ECO:0000259" key="2">
    <source>
        <dbReference type="PROSITE" id="PS50011"/>
    </source>
</evidence>
<keyword evidence="4" id="KW-1185">Reference proteome</keyword>
<dbReference type="PROSITE" id="PS50011">
    <property type="entry name" value="PROTEIN_KINASE_DOM"/>
    <property type="match status" value="1"/>
</dbReference>
<dbReference type="GO" id="GO:0004672">
    <property type="term" value="F:protein kinase activity"/>
    <property type="evidence" value="ECO:0007669"/>
    <property type="project" value="InterPro"/>
</dbReference>
<evidence type="ECO:0000313" key="4">
    <source>
        <dbReference type="Proteomes" id="UP001054252"/>
    </source>
</evidence>
<dbReference type="EMBL" id="BPVZ01000173">
    <property type="protein sequence ID" value="GKV43823.1"/>
    <property type="molecule type" value="Genomic_DNA"/>
</dbReference>
<organism evidence="3 4">
    <name type="scientific">Rubroshorea leprosula</name>
    <dbReference type="NCBI Taxonomy" id="152421"/>
    <lineage>
        <taxon>Eukaryota</taxon>
        <taxon>Viridiplantae</taxon>
        <taxon>Streptophyta</taxon>
        <taxon>Embryophyta</taxon>
        <taxon>Tracheophyta</taxon>
        <taxon>Spermatophyta</taxon>
        <taxon>Magnoliopsida</taxon>
        <taxon>eudicotyledons</taxon>
        <taxon>Gunneridae</taxon>
        <taxon>Pentapetalae</taxon>
        <taxon>rosids</taxon>
        <taxon>malvids</taxon>
        <taxon>Malvales</taxon>
        <taxon>Dipterocarpaceae</taxon>
        <taxon>Rubroshorea</taxon>
    </lineage>
</organism>
<accession>A0AAV5M203</accession>
<dbReference type="Gene3D" id="3.30.200.20">
    <property type="entry name" value="Phosphorylase Kinase, domain 1"/>
    <property type="match status" value="1"/>
</dbReference>
<dbReference type="InterPro" id="IPR000719">
    <property type="entry name" value="Prot_kinase_dom"/>
</dbReference>
<feature type="domain" description="Protein kinase" evidence="2">
    <location>
        <begin position="212"/>
        <end position="453"/>
    </location>
</feature>
<dbReference type="Pfam" id="PF07714">
    <property type="entry name" value="PK_Tyr_Ser-Thr"/>
    <property type="match status" value="1"/>
</dbReference>
<dbReference type="GO" id="GO:0005524">
    <property type="term" value="F:ATP binding"/>
    <property type="evidence" value="ECO:0007669"/>
    <property type="project" value="InterPro"/>
</dbReference>
<dbReference type="SUPFAM" id="SSF56112">
    <property type="entry name" value="Protein kinase-like (PK-like)"/>
    <property type="match status" value="1"/>
</dbReference>
<evidence type="ECO:0000313" key="3">
    <source>
        <dbReference type="EMBL" id="GKV43823.1"/>
    </source>
</evidence>
<dbReference type="AlphaFoldDB" id="A0AAV5M203"/>
<protein>
    <recommendedName>
        <fullName evidence="2">Protein kinase domain-containing protein</fullName>
    </recommendedName>
</protein>
<keyword evidence="1" id="KW-0812">Transmembrane</keyword>
<dbReference type="PANTHER" id="PTHR48007:SF77">
    <property type="entry name" value="PROTEIN KINASE DOMAIN-CONTAINING PROTEIN"/>
    <property type="match status" value="1"/>
</dbReference>
<dbReference type="PANTHER" id="PTHR48007">
    <property type="entry name" value="LEUCINE-RICH REPEAT RECEPTOR-LIKE PROTEIN KINASE PXC1"/>
    <property type="match status" value="1"/>
</dbReference>
<name>A0AAV5M203_9ROSI</name>
<reference evidence="3 4" key="1">
    <citation type="journal article" date="2021" name="Commun. Biol.">
        <title>The genome of Shorea leprosula (Dipterocarpaceae) highlights the ecological relevance of drought in aseasonal tropical rainforests.</title>
        <authorList>
            <person name="Ng K.K.S."/>
            <person name="Kobayashi M.J."/>
            <person name="Fawcett J.A."/>
            <person name="Hatakeyama M."/>
            <person name="Paape T."/>
            <person name="Ng C.H."/>
            <person name="Ang C.C."/>
            <person name="Tnah L.H."/>
            <person name="Lee C.T."/>
            <person name="Nishiyama T."/>
            <person name="Sese J."/>
            <person name="O'Brien M.J."/>
            <person name="Copetti D."/>
            <person name="Mohd Noor M.I."/>
            <person name="Ong R.C."/>
            <person name="Putra M."/>
            <person name="Sireger I.Z."/>
            <person name="Indrioko S."/>
            <person name="Kosugi Y."/>
            <person name="Izuno A."/>
            <person name="Isagi Y."/>
            <person name="Lee S.L."/>
            <person name="Shimizu K.K."/>
        </authorList>
    </citation>
    <scope>NUCLEOTIDE SEQUENCE [LARGE SCALE GENOMIC DNA]</scope>
    <source>
        <strain evidence="3">214</strain>
    </source>
</reference>
<comment type="caution">
    <text evidence="3">The sequence shown here is derived from an EMBL/GenBank/DDBJ whole genome shotgun (WGS) entry which is preliminary data.</text>
</comment>
<evidence type="ECO:0000256" key="1">
    <source>
        <dbReference type="SAM" id="Phobius"/>
    </source>
</evidence>
<sequence>MNIGNYGGRCPFLILYSDTEEGHRSFFDDTTKGGELSPSESASFLKFIKSVDPQNVLGNHLDEFLGNPCLYEGEGVKCNLQGTSIEKIRVENLNLSGGEITLNSERNMDSKFKPSAAADPSKVDSKENQKWLNSIPLVLGIGLFCVFIYVVGLKVTRQKEIQRAIRQKANLDSPLKMPPGMEVEEGRAEESRSQLVFLVEEDQRFKLEDLLEATADLRGESISSWLYQVQLKDNVTYAVKRLKKLRVSIEEFGETMREIGNMKHPNILLLVAYKSTDEEKLLIYHYQSNGSLLNFLESSIEGRRDFPWRLRLSIASGIARGLAFIYQRLDEKESIPRGNIKLSNIQLDDNMEPLISEYGISRFLDPKKNSLFSFHVYSAPEKSFTEKGDVYSFGVILLELLTGKNVEKTGIDLPKWVRSMVREEWTGEVFDKEVNRDAIQWAFPLLNIALKCT</sequence>
<dbReference type="InterPro" id="IPR046959">
    <property type="entry name" value="PRK1-6/SRF4-like"/>
</dbReference>
<proteinExistence type="predicted"/>